<dbReference type="RefSeq" id="XP_019011606.1">
    <property type="nucleotide sequence ID" value="XM_019155452.1"/>
</dbReference>
<dbReference type="PANTHER" id="PTHR12224">
    <property type="entry name" value="BETA-1,4-MANNOSYL-GLYCOPROTEIN BETA-1,4-N-ACETYLGLUCOSAMINYL-TRANSFERASE"/>
    <property type="match status" value="1"/>
</dbReference>
<organism evidence="2">
    <name type="scientific">Kwoniella pini CBS 10737</name>
    <dbReference type="NCBI Taxonomy" id="1296096"/>
    <lineage>
        <taxon>Eukaryota</taxon>
        <taxon>Fungi</taxon>
        <taxon>Dikarya</taxon>
        <taxon>Basidiomycota</taxon>
        <taxon>Agaricomycotina</taxon>
        <taxon>Tremellomycetes</taxon>
        <taxon>Tremellales</taxon>
        <taxon>Cryptococcaceae</taxon>
        <taxon>Kwoniella</taxon>
    </lineage>
</organism>
<dbReference type="InterPro" id="IPR006813">
    <property type="entry name" value="Glyco_trans_17"/>
</dbReference>
<dbReference type="OrthoDB" id="6474464at2759"/>
<keyword evidence="1" id="KW-0812">Transmembrane</keyword>
<protein>
    <recommendedName>
        <fullName evidence="5">Beta-1,4-mannosyl-glycoprotein beta-1,4-N-acetylglucosaminyltransferase</fullName>
    </recommendedName>
</protein>
<dbReference type="EMBL" id="CP144525">
    <property type="protein sequence ID" value="WWC71429.1"/>
    <property type="molecule type" value="Genomic_DNA"/>
</dbReference>
<evidence type="ECO:0000313" key="4">
    <source>
        <dbReference type="Proteomes" id="UP000094020"/>
    </source>
</evidence>
<gene>
    <name evidence="2" type="ORF">I206_03708</name>
    <name evidence="3" type="ORF">I206_105385</name>
</gene>
<reference evidence="2" key="1">
    <citation type="submission" date="2013-07" db="EMBL/GenBank/DDBJ databases">
        <title>The Genome Sequence of Cryptococcus pinus CBS10737.</title>
        <authorList>
            <consortium name="The Broad Institute Genome Sequencing Platform"/>
            <person name="Cuomo C."/>
            <person name="Litvintseva A."/>
            <person name="Chen Y."/>
            <person name="Heitman J."/>
            <person name="Sun S."/>
            <person name="Springer D."/>
            <person name="Dromer F."/>
            <person name="Young S.K."/>
            <person name="Zeng Q."/>
            <person name="Gargeya S."/>
            <person name="Fitzgerald M."/>
            <person name="Abouelleil A."/>
            <person name="Alvarado L."/>
            <person name="Berlin A.M."/>
            <person name="Chapman S.B."/>
            <person name="Dewar J."/>
            <person name="Goldberg J."/>
            <person name="Griggs A."/>
            <person name="Gujja S."/>
            <person name="Hansen M."/>
            <person name="Howarth C."/>
            <person name="Imamovic A."/>
            <person name="Larimer J."/>
            <person name="McCowan C."/>
            <person name="Murphy C."/>
            <person name="Pearson M."/>
            <person name="Priest M."/>
            <person name="Roberts A."/>
            <person name="Saif S."/>
            <person name="Shea T."/>
            <person name="Sykes S."/>
            <person name="Wortman J."/>
            <person name="Nusbaum C."/>
            <person name="Birren B."/>
        </authorList>
    </citation>
    <scope>NUCLEOTIDE SEQUENCE [LARGE SCALE GENOMIC DNA]</scope>
    <source>
        <strain evidence="2">CBS 10737</strain>
    </source>
</reference>
<keyword evidence="1" id="KW-1133">Transmembrane helix</keyword>
<dbReference type="GO" id="GO:0006044">
    <property type="term" value="P:N-acetylglucosamine metabolic process"/>
    <property type="evidence" value="ECO:0007669"/>
    <property type="project" value="TreeGrafter"/>
</dbReference>
<evidence type="ECO:0000256" key="1">
    <source>
        <dbReference type="SAM" id="Phobius"/>
    </source>
</evidence>
<evidence type="ECO:0008006" key="5">
    <source>
        <dbReference type="Google" id="ProtNLM"/>
    </source>
</evidence>
<dbReference type="Proteomes" id="UP000094020">
    <property type="component" value="Chromosome 7"/>
</dbReference>
<feature type="transmembrane region" description="Helical" evidence="1">
    <location>
        <begin position="45"/>
        <end position="66"/>
    </location>
</feature>
<reference evidence="2" key="3">
    <citation type="submission" date="2016-07" db="EMBL/GenBank/DDBJ databases">
        <title>Evolution of pathogenesis and genome organization in the Tremellales.</title>
        <authorList>
            <person name="Cuomo C."/>
            <person name="Litvintseva A."/>
            <person name="Heitman J."/>
            <person name="Chen Y."/>
            <person name="Sun S."/>
            <person name="Springer D."/>
            <person name="Dromer F."/>
            <person name="Young S."/>
            <person name="Zeng Q."/>
            <person name="Chapman S."/>
            <person name="Gujja S."/>
            <person name="Saif S."/>
            <person name="Birren B."/>
        </authorList>
    </citation>
    <scope>NUCLEOTIDE SEQUENCE</scope>
    <source>
        <strain evidence="2">CBS 10737</strain>
    </source>
</reference>
<accession>A0A1B9I4E5</accession>
<dbReference type="KEGG" id="kpin:30172077"/>
<dbReference type="GO" id="GO:0016020">
    <property type="term" value="C:membrane"/>
    <property type="evidence" value="ECO:0007669"/>
    <property type="project" value="InterPro"/>
</dbReference>
<proteinExistence type="predicted"/>
<reference evidence="3" key="2">
    <citation type="submission" date="2013-07" db="EMBL/GenBank/DDBJ databases">
        <authorList>
            <consortium name="The Broad Institute Genome Sequencing Platform"/>
            <person name="Cuomo C."/>
            <person name="Litvintseva A."/>
            <person name="Chen Y."/>
            <person name="Heitman J."/>
            <person name="Sun S."/>
            <person name="Springer D."/>
            <person name="Dromer F."/>
            <person name="Young S.K."/>
            <person name="Zeng Q."/>
            <person name="Gargeya S."/>
            <person name="Fitzgerald M."/>
            <person name="Abouelleil A."/>
            <person name="Alvarado L."/>
            <person name="Berlin A.M."/>
            <person name="Chapman S.B."/>
            <person name="Dewar J."/>
            <person name="Goldberg J."/>
            <person name="Griggs A."/>
            <person name="Gujja S."/>
            <person name="Hansen M."/>
            <person name="Howarth C."/>
            <person name="Imamovic A."/>
            <person name="Larimer J."/>
            <person name="McCowan C."/>
            <person name="Murphy C."/>
            <person name="Pearson M."/>
            <person name="Priest M."/>
            <person name="Roberts A."/>
            <person name="Saif S."/>
            <person name="Shea T."/>
            <person name="Sykes S."/>
            <person name="Wortman J."/>
            <person name="Nusbaum C."/>
            <person name="Birren B."/>
        </authorList>
    </citation>
    <scope>NUCLEOTIDE SEQUENCE</scope>
    <source>
        <strain evidence="3">CBS 10737</strain>
    </source>
</reference>
<dbReference type="STRING" id="1296096.A0A1B9I4E5"/>
<sequence>MGPRYDVESGQHEDSRGLSEKPFSLFSYIPKRFSKFFRKGSSTRWIIAVTILLFLCWIISPTLSLWKRDLGYIFRPIWDKPERPWNHITQYAIPGDIGEENVRKKWCNLHKWDIRSKNETPKIVDAILFSSELDLLEIRMREYEPYISKFIIVESNMTFSGSPKPTYFKNNRNKFNFIPEEKIIHHVVTNFETNLPVGSFDNEIKQRIAIGDELRNLARQGKINQGDLIIESDVDEIISQQTLSLLTTCKSYPLPLHLNVDNYRYSFEFPLNDGGYFRPKIVEFTDTNSLDYNHQRKSNDLLGGSGWHCSFCFSSLSEIKMKMMGYSHNDRVRNKGLLETKRLRKTVCEGRDPFDMYPEAFTFKDLIAQSGRPRKANSFNHIPIALKENPEKYDYLLDGGCSRPE</sequence>
<name>A0A1B9I4E5_9TREE</name>
<dbReference type="Pfam" id="PF04724">
    <property type="entry name" value="Glyco_transf_17"/>
    <property type="match status" value="1"/>
</dbReference>
<keyword evidence="4" id="KW-1185">Reference proteome</keyword>
<evidence type="ECO:0000313" key="3">
    <source>
        <dbReference type="EMBL" id="WWC71429.1"/>
    </source>
</evidence>
<dbReference type="PANTHER" id="PTHR12224:SF0">
    <property type="entry name" value="BETA-1,4-MANNOSYL-GLYCOPROTEIN 4-BETA-N-ACETYLGLUCOSAMINYLTRANSFERASE"/>
    <property type="match status" value="1"/>
</dbReference>
<dbReference type="EMBL" id="KI894010">
    <property type="protein sequence ID" value="OCF50387.1"/>
    <property type="molecule type" value="Genomic_DNA"/>
</dbReference>
<keyword evidence="1" id="KW-0472">Membrane</keyword>
<dbReference type="GeneID" id="30172077"/>
<reference evidence="3" key="4">
    <citation type="submission" date="2024-02" db="EMBL/GenBank/DDBJ databases">
        <title>Comparative genomics of Cryptococcus and Kwoniella reveals pathogenesis evolution and contrasting modes of karyotype evolution via chromosome fusion or intercentromeric recombination.</title>
        <authorList>
            <person name="Coelho M.A."/>
            <person name="David-Palma M."/>
            <person name="Shea T."/>
            <person name="Bowers K."/>
            <person name="McGinley-Smith S."/>
            <person name="Mohammad A.W."/>
            <person name="Gnirke A."/>
            <person name="Yurkov A.M."/>
            <person name="Nowrousian M."/>
            <person name="Sun S."/>
            <person name="Cuomo C.A."/>
            <person name="Heitman J."/>
        </authorList>
    </citation>
    <scope>NUCLEOTIDE SEQUENCE</scope>
    <source>
        <strain evidence="3">CBS 10737</strain>
    </source>
</reference>
<evidence type="ECO:0000313" key="2">
    <source>
        <dbReference type="EMBL" id="OCF50387.1"/>
    </source>
</evidence>
<dbReference type="AlphaFoldDB" id="A0A1B9I4E5"/>
<dbReference type="GO" id="GO:0003830">
    <property type="term" value="F:beta-1,4-mannosylglycoprotein 4-beta-N-acetylglucosaminyltransferase activity"/>
    <property type="evidence" value="ECO:0007669"/>
    <property type="project" value="InterPro"/>
</dbReference>